<name>A0A0G4GBJ2_VITBC</name>
<feature type="compositionally biased region" description="Acidic residues" evidence="1">
    <location>
        <begin position="164"/>
        <end position="174"/>
    </location>
</feature>
<dbReference type="Proteomes" id="UP000041254">
    <property type="component" value="Unassembled WGS sequence"/>
</dbReference>
<dbReference type="InParanoid" id="A0A0G4GBJ2"/>
<evidence type="ECO:0000313" key="3">
    <source>
        <dbReference type="Proteomes" id="UP000041254"/>
    </source>
</evidence>
<protein>
    <submittedName>
        <fullName evidence="2">Uncharacterized protein</fullName>
    </submittedName>
</protein>
<organism evidence="2 3">
    <name type="scientific">Vitrella brassicaformis (strain CCMP3155)</name>
    <dbReference type="NCBI Taxonomy" id="1169540"/>
    <lineage>
        <taxon>Eukaryota</taxon>
        <taxon>Sar</taxon>
        <taxon>Alveolata</taxon>
        <taxon>Colpodellida</taxon>
        <taxon>Vitrellaceae</taxon>
        <taxon>Vitrella</taxon>
    </lineage>
</organism>
<sequence>MSLLPDAIEPDRPDDDSALMDHGWQGDEETCDAAQQGGVDGEELKLPFSEGLPLVCAGADGASGRHGESLGEAHLVQQYSEESTPTVGVSTVDGHGDPSAAGRRDDRLITFSEEAAAIIPPTPIPFRSALVGGPHHGDSETFAHTAGRLATGEFGRSSGPAETVCDEDGDEEGGIDGPCPGEGQEMDRVQAGARRHLSLADSIFCSQEARPS</sequence>
<evidence type="ECO:0000256" key="1">
    <source>
        <dbReference type="SAM" id="MobiDB-lite"/>
    </source>
</evidence>
<feature type="region of interest" description="Disordered" evidence="1">
    <location>
        <begin position="84"/>
        <end position="103"/>
    </location>
</feature>
<dbReference type="EMBL" id="CDMY01000613">
    <property type="protein sequence ID" value="CEM26362.1"/>
    <property type="molecule type" value="Genomic_DNA"/>
</dbReference>
<feature type="region of interest" description="Disordered" evidence="1">
    <location>
        <begin position="153"/>
        <end position="186"/>
    </location>
</feature>
<reference evidence="2 3" key="1">
    <citation type="submission" date="2014-11" db="EMBL/GenBank/DDBJ databases">
        <authorList>
            <person name="Zhu J."/>
            <person name="Qi W."/>
            <person name="Song R."/>
        </authorList>
    </citation>
    <scope>NUCLEOTIDE SEQUENCE [LARGE SCALE GENOMIC DNA]</scope>
</reference>
<dbReference type="VEuPathDB" id="CryptoDB:Vbra_17371"/>
<dbReference type="AlphaFoldDB" id="A0A0G4GBJ2"/>
<feature type="region of interest" description="Disordered" evidence="1">
    <location>
        <begin position="1"/>
        <end position="25"/>
    </location>
</feature>
<evidence type="ECO:0000313" key="2">
    <source>
        <dbReference type="EMBL" id="CEM26362.1"/>
    </source>
</evidence>
<keyword evidence="3" id="KW-1185">Reference proteome</keyword>
<accession>A0A0G4GBJ2</accession>
<proteinExistence type="predicted"/>
<gene>
    <name evidence="2" type="ORF">Vbra_17371</name>
</gene>